<dbReference type="PIRSF" id="PIRSF005859">
    <property type="entry name" value="PBR"/>
    <property type="match status" value="1"/>
</dbReference>
<proteinExistence type="predicted"/>
<comment type="caution">
    <text evidence="2">The sequence shown here is derived from an EMBL/GenBank/DDBJ whole genome shotgun (WGS) entry which is preliminary data.</text>
</comment>
<feature type="transmembrane region" description="Helical" evidence="1">
    <location>
        <begin position="45"/>
        <end position="66"/>
    </location>
</feature>
<accession>A0ABV7BXV9</accession>
<feature type="transmembrane region" description="Helical" evidence="1">
    <location>
        <begin position="127"/>
        <end position="148"/>
    </location>
</feature>
<dbReference type="Pfam" id="PF03073">
    <property type="entry name" value="TspO_MBR"/>
    <property type="match status" value="1"/>
</dbReference>
<name>A0ABV7BXV9_9PROT</name>
<feature type="transmembrane region" description="Helical" evidence="1">
    <location>
        <begin position="73"/>
        <end position="93"/>
    </location>
</feature>
<dbReference type="InterPro" id="IPR004307">
    <property type="entry name" value="TspO_MBR"/>
</dbReference>
<dbReference type="PANTHER" id="PTHR10057">
    <property type="entry name" value="PERIPHERAL-TYPE BENZODIAZEPINE RECEPTOR"/>
    <property type="match status" value="1"/>
</dbReference>
<evidence type="ECO:0000256" key="1">
    <source>
        <dbReference type="SAM" id="Phobius"/>
    </source>
</evidence>
<sequence length="172" mass="19098">MNWTLILGAVGCLAACFVAASTGAIFKPGAWYAGLRKPSWNPPNWLFPIAWSVLYLMIAAAGWLVWREDGIRLPILVWLLQLVLNSGWSAVFFGLRKLGWAVVEAAALWLSILACILLFAPISTTAAWLMVPYLAWVTFAVVLTHAVWRRNPGPHPRMRREEAGTLTQRAQG</sequence>
<dbReference type="RefSeq" id="WP_216838589.1">
    <property type="nucleotide sequence ID" value="NZ_JAFNJS010000007.1"/>
</dbReference>
<organism evidence="2 3">
    <name type="scientific">Falsiroseomonas tokyonensis</name>
    <dbReference type="NCBI Taxonomy" id="430521"/>
    <lineage>
        <taxon>Bacteria</taxon>
        <taxon>Pseudomonadati</taxon>
        <taxon>Pseudomonadota</taxon>
        <taxon>Alphaproteobacteria</taxon>
        <taxon>Acetobacterales</taxon>
        <taxon>Roseomonadaceae</taxon>
        <taxon>Falsiroseomonas</taxon>
    </lineage>
</organism>
<dbReference type="Proteomes" id="UP001595420">
    <property type="component" value="Unassembled WGS sequence"/>
</dbReference>
<evidence type="ECO:0000313" key="3">
    <source>
        <dbReference type="Proteomes" id="UP001595420"/>
    </source>
</evidence>
<dbReference type="EMBL" id="JBHRSB010000007">
    <property type="protein sequence ID" value="MFC3002477.1"/>
    <property type="molecule type" value="Genomic_DNA"/>
</dbReference>
<keyword evidence="1" id="KW-1133">Transmembrane helix</keyword>
<gene>
    <name evidence="2" type="ORF">ACFOD3_21440</name>
</gene>
<protein>
    <submittedName>
        <fullName evidence="2">TspO/MBR family protein</fullName>
    </submittedName>
</protein>
<dbReference type="CDD" id="cd15904">
    <property type="entry name" value="TSPO_MBR"/>
    <property type="match status" value="1"/>
</dbReference>
<keyword evidence="3" id="KW-1185">Reference proteome</keyword>
<reference evidence="3" key="1">
    <citation type="journal article" date="2019" name="Int. J. Syst. Evol. Microbiol.">
        <title>The Global Catalogue of Microorganisms (GCM) 10K type strain sequencing project: providing services to taxonomists for standard genome sequencing and annotation.</title>
        <authorList>
            <consortium name="The Broad Institute Genomics Platform"/>
            <consortium name="The Broad Institute Genome Sequencing Center for Infectious Disease"/>
            <person name="Wu L."/>
            <person name="Ma J."/>
        </authorList>
    </citation>
    <scope>NUCLEOTIDE SEQUENCE [LARGE SCALE GENOMIC DNA]</scope>
    <source>
        <strain evidence="3">CGMCC 1.16855</strain>
    </source>
</reference>
<keyword evidence="1" id="KW-0812">Transmembrane</keyword>
<evidence type="ECO:0000313" key="2">
    <source>
        <dbReference type="EMBL" id="MFC3002477.1"/>
    </source>
</evidence>
<feature type="transmembrane region" description="Helical" evidence="1">
    <location>
        <begin position="99"/>
        <end position="120"/>
    </location>
</feature>
<dbReference type="PANTHER" id="PTHR10057:SF0">
    <property type="entry name" value="TRANSLOCATOR PROTEIN"/>
    <property type="match status" value="1"/>
</dbReference>
<keyword evidence="1" id="KW-0472">Membrane</keyword>